<accession>A0ABT7VW76</accession>
<sequence>MDEDYQGKVVLCNVFYLRGSPENKEMIEERQVKLPTSDPRYSGELKYKAYHLSLMTIETIINRKLPFLLPFFVASNCKALMTLRQAV</sequence>
<protein>
    <submittedName>
        <fullName evidence="1">Uncharacterized protein</fullName>
    </submittedName>
</protein>
<organism evidence="1 2">
    <name type="scientific">Candidatus Marithioploca araucensis</name>
    <dbReference type="NCBI Taxonomy" id="70273"/>
    <lineage>
        <taxon>Bacteria</taxon>
        <taxon>Pseudomonadati</taxon>
        <taxon>Pseudomonadota</taxon>
        <taxon>Gammaproteobacteria</taxon>
        <taxon>Thiotrichales</taxon>
        <taxon>Thiotrichaceae</taxon>
        <taxon>Candidatus Marithioploca</taxon>
    </lineage>
</organism>
<reference evidence="1" key="1">
    <citation type="submission" date="2023-06" db="EMBL/GenBank/DDBJ databases">
        <title>Uncultivated large filamentous bacteria from sulfidic sediments reveal new species and different genomic features in energy metabolism and defense.</title>
        <authorList>
            <person name="Fonseca A."/>
        </authorList>
    </citation>
    <scope>NUCLEOTIDE SEQUENCE</scope>
    <source>
        <strain evidence="1">HSG4</strain>
    </source>
</reference>
<proteinExistence type="predicted"/>
<name>A0ABT7VW76_9GAMM</name>
<gene>
    <name evidence="1" type="ORF">QUF54_10795</name>
</gene>
<evidence type="ECO:0000313" key="2">
    <source>
        <dbReference type="Proteomes" id="UP001171945"/>
    </source>
</evidence>
<evidence type="ECO:0000313" key="1">
    <source>
        <dbReference type="EMBL" id="MDM8563829.1"/>
    </source>
</evidence>
<keyword evidence="2" id="KW-1185">Reference proteome</keyword>
<dbReference type="Proteomes" id="UP001171945">
    <property type="component" value="Unassembled WGS sequence"/>
</dbReference>
<dbReference type="EMBL" id="JAUCGM010000902">
    <property type="protein sequence ID" value="MDM8563829.1"/>
    <property type="molecule type" value="Genomic_DNA"/>
</dbReference>
<comment type="caution">
    <text evidence="1">The sequence shown here is derived from an EMBL/GenBank/DDBJ whole genome shotgun (WGS) entry which is preliminary data.</text>
</comment>